<sequence>MVQPFDRHNPASFDNLFNRQSQTNQGSQSSKTGPTTRPGSTASAQSSQKSGVPKPVLQHTVNSIIGSLNSDAVEDVNYSVSLNGDLSLQAGSILEARILAVKALLGSEGIQYEDEQLLNVANQIHANGAKPNATDEAKALSKALLNQEAILWGRQSSESGLSNGVNQERRLANYLGLWELSLNPPEAPQFKTRQQMAEEKVRRDYPDGNYGARPVGKLGVHDVTFNEKVNDVLRFGASNGLDKAYYGQFAEYINNNIEKLSSARAAVIAQNVGIGGGQLISEPKRVWQVNGFKEVVNKGSYSTSGGGYLGTSTRWELERESSNVGGITSNKPAYIFELKNGKFGMVKPDGSIYQFQGNPIGKDQLPNWGAIAEGLEVSPSETRYHVYSHKITNQHVGWERTTQQVANNRSLQNLIESNVRQTTTEQIDQWKDSNYGATGFQKFIRAVVPFYENIANAVNDPRSKLDVASLVLDSLDVGVTLLTMGAGAVGKAGFSAAKLAFKGASGLSKATNAVKAALQSVRTGNALKKAGKELADFVIPVFTAKDIVVSASKAGAKGVLKLTDVIRQQLRNSDELIKTFEPTSTVRQFKLGNKQFQGTLFEGQLWYKPANAANNWQPMNKVSELAYRLQNAGGLSKGLVKGPSETVRERINNIVFNDPIRNGSQAIEKQSGNFVFSHYSYDLVQSGSNRGVLKDNDHLTIENTLAAFITEKVNKDNPYAVDGWIDNTHNLTKRDFNEKLQANGYGEVDNFNFRPKSDHQKANPQVQYTGENVGETKQTPSAIVEVDEEVSLQQFADWLRPKLEKLNVDEGNINTIIESMENMAGRMGYAADEVFINAGQKKDFTKFVLTVLSATDDSSDIPAMLKGLAKVPNATAKNPTPRPTIFLQPAHSSKIDESFGSNAELIKQRLESGKQQAIPEGSNAWSAALKLAISENWDWVKGQVLG</sequence>
<reference evidence="2 3" key="1">
    <citation type="submission" date="2020-07" db="EMBL/GenBank/DDBJ databases">
        <title>Endozoicomonas sp. nov., isolated from sediment.</title>
        <authorList>
            <person name="Gu T."/>
        </authorList>
    </citation>
    <scope>NUCLEOTIDE SEQUENCE [LARGE SCALE GENOMIC DNA]</scope>
    <source>
        <strain evidence="2 3">SM1973</strain>
    </source>
</reference>
<keyword evidence="3" id="KW-1185">Reference proteome</keyword>
<gene>
    <name evidence="2" type="ORF">H0A36_18865</name>
</gene>
<evidence type="ECO:0000256" key="1">
    <source>
        <dbReference type="SAM" id="MobiDB-lite"/>
    </source>
</evidence>
<dbReference type="RefSeq" id="WP_180570101.1">
    <property type="nucleotide sequence ID" value="NZ_JACCKB010000034.1"/>
</dbReference>
<accession>A0A853IDS8</accession>
<evidence type="ECO:0000313" key="2">
    <source>
        <dbReference type="EMBL" id="NYZ68081.1"/>
    </source>
</evidence>
<dbReference type="Proteomes" id="UP000569732">
    <property type="component" value="Unassembled WGS sequence"/>
</dbReference>
<dbReference type="AlphaFoldDB" id="A0A853IDS8"/>
<feature type="compositionally biased region" description="Polar residues" evidence="1">
    <location>
        <begin position="15"/>
        <end position="50"/>
    </location>
</feature>
<name>A0A853IDS8_9GAMM</name>
<feature type="region of interest" description="Disordered" evidence="1">
    <location>
        <begin position="1"/>
        <end position="54"/>
    </location>
</feature>
<proteinExistence type="predicted"/>
<dbReference type="EMBL" id="JACCKB010000034">
    <property type="protein sequence ID" value="NYZ68081.1"/>
    <property type="molecule type" value="Genomic_DNA"/>
</dbReference>
<evidence type="ECO:0000313" key="3">
    <source>
        <dbReference type="Proteomes" id="UP000569732"/>
    </source>
</evidence>
<protein>
    <submittedName>
        <fullName evidence="2">Uncharacterized protein</fullName>
    </submittedName>
</protein>
<organism evidence="2 3">
    <name type="scientific">Spartinivicinus marinus</name>
    <dbReference type="NCBI Taxonomy" id="2994442"/>
    <lineage>
        <taxon>Bacteria</taxon>
        <taxon>Pseudomonadati</taxon>
        <taxon>Pseudomonadota</taxon>
        <taxon>Gammaproteobacteria</taxon>
        <taxon>Oceanospirillales</taxon>
        <taxon>Zooshikellaceae</taxon>
        <taxon>Spartinivicinus</taxon>
    </lineage>
</organism>
<comment type="caution">
    <text evidence="2">The sequence shown here is derived from an EMBL/GenBank/DDBJ whole genome shotgun (WGS) entry which is preliminary data.</text>
</comment>